<comment type="similarity">
    <text evidence="1">Belongs to the MreC family.</text>
</comment>
<feature type="domain" description="Rod shape-determining protein MreC beta-barrel core" evidence="5">
    <location>
        <begin position="73"/>
        <end position="214"/>
    </location>
</feature>
<dbReference type="Gene3D" id="2.40.10.340">
    <property type="entry name" value="Rod shape-determining protein MreC, domain 1"/>
    <property type="match status" value="1"/>
</dbReference>
<dbReference type="InterPro" id="IPR042177">
    <property type="entry name" value="Cell/Rod_1"/>
</dbReference>
<evidence type="ECO:0000259" key="5">
    <source>
        <dbReference type="Pfam" id="PF04085"/>
    </source>
</evidence>
<dbReference type="GO" id="GO:0005886">
    <property type="term" value="C:plasma membrane"/>
    <property type="evidence" value="ECO:0007669"/>
    <property type="project" value="TreeGrafter"/>
</dbReference>
<gene>
    <name evidence="6" type="ORF">A3G50_01915</name>
</gene>
<dbReference type="Proteomes" id="UP000176633">
    <property type="component" value="Unassembled WGS sequence"/>
</dbReference>
<dbReference type="Gene3D" id="2.40.10.350">
    <property type="entry name" value="Rod shape-determining protein MreC, domain 2"/>
    <property type="match status" value="1"/>
</dbReference>
<keyword evidence="3" id="KW-0133">Cell shape</keyword>
<dbReference type="PANTHER" id="PTHR34138">
    <property type="entry name" value="CELL SHAPE-DETERMINING PROTEIN MREC"/>
    <property type="match status" value="1"/>
</dbReference>
<dbReference type="PANTHER" id="PTHR34138:SF1">
    <property type="entry name" value="CELL SHAPE-DETERMINING PROTEIN MREC"/>
    <property type="match status" value="1"/>
</dbReference>
<dbReference type="Pfam" id="PF04085">
    <property type="entry name" value="MreC"/>
    <property type="match status" value="1"/>
</dbReference>
<name>A0A1F6C260_9BACT</name>
<evidence type="ECO:0000256" key="1">
    <source>
        <dbReference type="ARBA" id="ARBA00009369"/>
    </source>
</evidence>
<evidence type="ECO:0000313" key="6">
    <source>
        <dbReference type="EMBL" id="OGG42867.1"/>
    </source>
</evidence>
<comment type="caution">
    <text evidence="6">The sequence shown here is derived from an EMBL/GenBank/DDBJ whole genome shotgun (WGS) entry which is preliminary data.</text>
</comment>
<organism evidence="6 7">
    <name type="scientific">Candidatus Jorgensenbacteria bacterium RIFCSPLOWO2_12_FULL_42_11</name>
    <dbReference type="NCBI Taxonomy" id="1798473"/>
    <lineage>
        <taxon>Bacteria</taxon>
        <taxon>Candidatus Joergenseniibacteriota</taxon>
    </lineage>
</organism>
<dbReference type="InterPro" id="IPR042175">
    <property type="entry name" value="Cell/Rod_MreC_2"/>
</dbReference>
<evidence type="ECO:0000256" key="4">
    <source>
        <dbReference type="ARBA" id="ARBA00032089"/>
    </source>
</evidence>
<dbReference type="InterPro" id="IPR055342">
    <property type="entry name" value="MreC_beta-barrel_core"/>
</dbReference>
<dbReference type="GO" id="GO:0008360">
    <property type="term" value="P:regulation of cell shape"/>
    <property type="evidence" value="ECO:0007669"/>
    <property type="project" value="UniProtKB-KW"/>
</dbReference>
<evidence type="ECO:0000256" key="2">
    <source>
        <dbReference type="ARBA" id="ARBA00013855"/>
    </source>
</evidence>
<dbReference type="InterPro" id="IPR007221">
    <property type="entry name" value="MreC"/>
</dbReference>
<evidence type="ECO:0000256" key="3">
    <source>
        <dbReference type="ARBA" id="ARBA00022960"/>
    </source>
</evidence>
<dbReference type="AlphaFoldDB" id="A0A1F6C260"/>
<evidence type="ECO:0000313" key="7">
    <source>
        <dbReference type="Proteomes" id="UP000176633"/>
    </source>
</evidence>
<sequence length="218" mass="24570">MPKKYILFFILLATLILVYFYQRNIFIGLDKFKNSNSALTELRLENQGLRQKIQELTNKLNLDNQPYLTAQVYSRYPFNNNQSLVIDAGFKAKVTVGWPVLAAEHRLLGKIVKVRANTSEVETIFSPDWRSTVKIGPSGVEALLVGGRQPKLEFIPANAKINPGDEVSSVSPDLPLNLFIGEVSEIISQPAASLWQAKLKTDYDPNQLKKVFVITDYE</sequence>
<dbReference type="EMBL" id="MFKM01000034">
    <property type="protein sequence ID" value="OGG42867.1"/>
    <property type="molecule type" value="Genomic_DNA"/>
</dbReference>
<reference evidence="6 7" key="1">
    <citation type="journal article" date="2016" name="Nat. Commun.">
        <title>Thousands of microbial genomes shed light on interconnected biogeochemical processes in an aquifer system.</title>
        <authorList>
            <person name="Anantharaman K."/>
            <person name="Brown C.T."/>
            <person name="Hug L.A."/>
            <person name="Sharon I."/>
            <person name="Castelle C.J."/>
            <person name="Probst A.J."/>
            <person name="Thomas B.C."/>
            <person name="Singh A."/>
            <person name="Wilkins M.J."/>
            <person name="Karaoz U."/>
            <person name="Brodie E.L."/>
            <person name="Williams K.H."/>
            <person name="Hubbard S.S."/>
            <person name="Banfield J.F."/>
        </authorList>
    </citation>
    <scope>NUCLEOTIDE SEQUENCE [LARGE SCALE GENOMIC DNA]</scope>
</reference>
<protein>
    <recommendedName>
        <fullName evidence="2">Cell shape-determining protein MreC</fullName>
    </recommendedName>
    <alternativeName>
        <fullName evidence="4">Cell shape protein MreC</fullName>
    </alternativeName>
</protein>
<proteinExistence type="inferred from homology"/>
<accession>A0A1F6C260</accession>
<dbReference type="STRING" id="1798473.A3G50_01915"/>